<gene>
    <name evidence="4" type="ORF">NCTC13316_01183</name>
</gene>
<dbReference type="SUPFAM" id="SSF56925">
    <property type="entry name" value="OMPA-like"/>
    <property type="match status" value="1"/>
</dbReference>
<dbReference type="AlphaFoldDB" id="A0A378JSE5"/>
<keyword evidence="1 2" id="KW-0732">Signal</keyword>
<feature type="domain" description="Outer membrane protein beta-barrel" evidence="3">
    <location>
        <begin position="51"/>
        <end position="205"/>
    </location>
</feature>
<dbReference type="Pfam" id="PF13505">
    <property type="entry name" value="OMP_b-brl"/>
    <property type="match status" value="1"/>
</dbReference>
<reference evidence="4 5" key="1">
    <citation type="submission" date="2018-06" db="EMBL/GenBank/DDBJ databases">
        <authorList>
            <consortium name="Pathogen Informatics"/>
            <person name="Doyle S."/>
        </authorList>
    </citation>
    <scope>NUCLEOTIDE SEQUENCE [LARGE SCALE GENOMIC DNA]</scope>
    <source>
        <strain evidence="4 5">NCTC13316</strain>
    </source>
</reference>
<name>A0A378JSE5_9GAMM</name>
<dbReference type="OrthoDB" id="5636097at2"/>
<dbReference type="InterPro" id="IPR011250">
    <property type="entry name" value="OMP/PagP_B-barrel"/>
</dbReference>
<evidence type="ECO:0000259" key="3">
    <source>
        <dbReference type="Pfam" id="PF13505"/>
    </source>
</evidence>
<dbReference type="RefSeq" id="WP_115330751.1">
    <property type="nucleotide sequence ID" value="NZ_CAAAHP010000001.1"/>
</dbReference>
<organism evidence="4 5">
    <name type="scientific">Legionella busanensis</name>
    <dbReference type="NCBI Taxonomy" id="190655"/>
    <lineage>
        <taxon>Bacteria</taxon>
        <taxon>Pseudomonadati</taxon>
        <taxon>Pseudomonadota</taxon>
        <taxon>Gammaproteobacteria</taxon>
        <taxon>Legionellales</taxon>
        <taxon>Legionellaceae</taxon>
        <taxon>Legionella</taxon>
    </lineage>
</organism>
<evidence type="ECO:0000256" key="2">
    <source>
        <dbReference type="SAM" id="SignalP"/>
    </source>
</evidence>
<sequence>MLGKISSSLLLSLSITPCFAGFYIGASTGPEGALFFQRSHVTRTTIYATDNFDVIDKNRFAGVGVFGSIFGGYGRAFDRFYLAAEGNANISSLEYKLTNDEYLRGNFSKTTFTIKRSFGVSLLPGYFLSENTLFYGRVGYANGRLKIRESDPSINSSKNDLDGIRFGLGVRHAFAPHWIGMMDYSQTHYDHVKSRTFDPFGSVAKHTKITPYTAQVAFGLIYSFDQPPVPVYVK</sequence>
<feature type="signal peptide" evidence="2">
    <location>
        <begin position="1"/>
        <end position="20"/>
    </location>
</feature>
<evidence type="ECO:0000313" key="5">
    <source>
        <dbReference type="Proteomes" id="UP000254794"/>
    </source>
</evidence>
<accession>A0A378JSE5</accession>
<proteinExistence type="predicted"/>
<dbReference type="InterPro" id="IPR027385">
    <property type="entry name" value="Beta-barrel_OMP"/>
</dbReference>
<dbReference type="EMBL" id="UGOD01000001">
    <property type="protein sequence ID" value="STX51092.1"/>
    <property type="molecule type" value="Genomic_DNA"/>
</dbReference>
<dbReference type="Gene3D" id="2.40.160.20">
    <property type="match status" value="1"/>
</dbReference>
<evidence type="ECO:0000313" key="4">
    <source>
        <dbReference type="EMBL" id="STX51092.1"/>
    </source>
</evidence>
<keyword evidence="5" id="KW-1185">Reference proteome</keyword>
<protein>
    <submittedName>
        <fullName evidence="4">Opacity protein and related surface antigens</fullName>
    </submittedName>
</protein>
<dbReference type="Proteomes" id="UP000254794">
    <property type="component" value="Unassembled WGS sequence"/>
</dbReference>
<evidence type="ECO:0000256" key="1">
    <source>
        <dbReference type="ARBA" id="ARBA00022729"/>
    </source>
</evidence>
<feature type="chain" id="PRO_5017044845" evidence="2">
    <location>
        <begin position="21"/>
        <end position="234"/>
    </location>
</feature>